<name>A0A369J578_HYPMA</name>
<keyword evidence="2" id="KW-1185">Reference proteome</keyword>
<dbReference type="InParanoid" id="A0A369J578"/>
<protein>
    <submittedName>
        <fullName evidence="1">Uncharacterized protein</fullName>
    </submittedName>
</protein>
<organism evidence="1 2">
    <name type="scientific">Hypsizygus marmoreus</name>
    <name type="common">White beech mushroom</name>
    <name type="synonym">Agaricus marmoreus</name>
    <dbReference type="NCBI Taxonomy" id="39966"/>
    <lineage>
        <taxon>Eukaryota</taxon>
        <taxon>Fungi</taxon>
        <taxon>Dikarya</taxon>
        <taxon>Basidiomycota</taxon>
        <taxon>Agaricomycotina</taxon>
        <taxon>Agaricomycetes</taxon>
        <taxon>Agaricomycetidae</taxon>
        <taxon>Agaricales</taxon>
        <taxon>Tricholomatineae</taxon>
        <taxon>Lyophyllaceae</taxon>
        <taxon>Hypsizygus</taxon>
    </lineage>
</organism>
<proteinExistence type="predicted"/>
<dbReference type="Proteomes" id="UP000076154">
    <property type="component" value="Unassembled WGS sequence"/>
</dbReference>
<dbReference type="EMBL" id="LUEZ02000155">
    <property type="protein sequence ID" value="RDB15565.1"/>
    <property type="molecule type" value="Genomic_DNA"/>
</dbReference>
<dbReference type="AlphaFoldDB" id="A0A369J578"/>
<evidence type="ECO:0000313" key="2">
    <source>
        <dbReference type="Proteomes" id="UP000076154"/>
    </source>
</evidence>
<comment type="caution">
    <text evidence="1">The sequence shown here is derived from an EMBL/GenBank/DDBJ whole genome shotgun (WGS) entry which is preliminary data.</text>
</comment>
<reference evidence="1" key="1">
    <citation type="submission" date="2018-04" db="EMBL/GenBank/DDBJ databases">
        <title>Whole genome sequencing of Hypsizygus marmoreus.</title>
        <authorList>
            <person name="Choi I.-G."/>
            <person name="Min B."/>
            <person name="Kim J.-G."/>
            <person name="Kim S."/>
            <person name="Oh Y.-L."/>
            <person name="Kong W.-S."/>
            <person name="Park H."/>
            <person name="Jeong J."/>
            <person name="Song E.-S."/>
        </authorList>
    </citation>
    <scope>NUCLEOTIDE SEQUENCE [LARGE SCALE GENOMIC DNA]</scope>
    <source>
        <strain evidence="1">51987-8</strain>
    </source>
</reference>
<evidence type="ECO:0000313" key="1">
    <source>
        <dbReference type="EMBL" id="RDB15565.1"/>
    </source>
</evidence>
<gene>
    <name evidence="1" type="ORF">Hypma_004134</name>
</gene>
<accession>A0A369J578</accession>
<sequence>MSSIETYSPSQSPTNTALIPLCSNPHCGIRAEHTHQVLLPQGPQPQLIPTLHLTIAQYEPHEDTPLPYRNCWRIIGQPSYPLIRTITSVIVDQFGPLEWKFVGTLHGEKRQNWDLFKARGTWRFSQVLINVVLEKELTPRREIWWKAVKSTLVIKFLLTCFGAST</sequence>